<reference evidence="2 3" key="1">
    <citation type="journal article" date="2019" name="Int. J. Syst. Evol. Microbiol.">
        <title>The Global Catalogue of Microorganisms (GCM) 10K type strain sequencing project: providing services to taxonomists for standard genome sequencing and annotation.</title>
        <authorList>
            <consortium name="The Broad Institute Genomics Platform"/>
            <consortium name="The Broad Institute Genome Sequencing Center for Infectious Disease"/>
            <person name="Wu L."/>
            <person name="Ma J."/>
        </authorList>
    </citation>
    <scope>NUCLEOTIDE SEQUENCE [LARGE SCALE GENOMIC DNA]</scope>
    <source>
        <strain evidence="2 3">JCM 1407</strain>
    </source>
</reference>
<organism evidence="2 3">
    <name type="scientific">Clostridium oceanicum</name>
    <dbReference type="NCBI Taxonomy" id="1543"/>
    <lineage>
        <taxon>Bacteria</taxon>
        <taxon>Bacillati</taxon>
        <taxon>Bacillota</taxon>
        <taxon>Clostridia</taxon>
        <taxon>Eubacteriales</taxon>
        <taxon>Clostridiaceae</taxon>
        <taxon>Clostridium</taxon>
    </lineage>
</organism>
<keyword evidence="1" id="KW-0472">Membrane</keyword>
<evidence type="ECO:0008006" key="4">
    <source>
        <dbReference type="Google" id="ProtNLM"/>
    </source>
</evidence>
<keyword evidence="3" id="KW-1185">Reference proteome</keyword>
<evidence type="ECO:0000313" key="2">
    <source>
        <dbReference type="EMBL" id="GAA0744241.1"/>
    </source>
</evidence>
<accession>A0ABN1JQQ5</accession>
<dbReference type="RefSeq" id="WP_343762605.1">
    <property type="nucleotide sequence ID" value="NZ_BAAACG010000013.1"/>
</dbReference>
<proteinExistence type="predicted"/>
<keyword evidence="1" id="KW-0812">Transmembrane</keyword>
<feature type="transmembrane region" description="Helical" evidence="1">
    <location>
        <begin position="17"/>
        <end position="35"/>
    </location>
</feature>
<evidence type="ECO:0000313" key="3">
    <source>
        <dbReference type="Proteomes" id="UP001501510"/>
    </source>
</evidence>
<dbReference type="Proteomes" id="UP001501510">
    <property type="component" value="Unassembled WGS sequence"/>
</dbReference>
<feature type="transmembrane region" description="Helical" evidence="1">
    <location>
        <begin position="41"/>
        <end position="60"/>
    </location>
</feature>
<sequence length="203" mass="24402">MDLNKAIRKQNKSFKRFLLLMSFIFFILPVILYLSGNFNNVFYLTYLIFIELLILASVLIRSSKEKLEFYYKNNRLKVYLGFRNKKLNIVCDKVKLVHVEKYTDVYGNEDFKIILLATSTFRSQRMVLVNNRFLKNHPYVFHYYKKLEGMHPHTLCYYTIVKRGGAKKYYLLDALYRTCVYSDFTEECIEKIKILRKEVDIDN</sequence>
<gene>
    <name evidence="2" type="ORF">GCM10008906_28890</name>
</gene>
<comment type="caution">
    <text evidence="2">The sequence shown here is derived from an EMBL/GenBank/DDBJ whole genome shotgun (WGS) entry which is preliminary data.</text>
</comment>
<evidence type="ECO:0000256" key="1">
    <source>
        <dbReference type="SAM" id="Phobius"/>
    </source>
</evidence>
<name>A0ABN1JQQ5_9CLOT</name>
<protein>
    <recommendedName>
        <fullName evidence="4">Transmembrane protein</fullName>
    </recommendedName>
</protein>
<dbReference type="EMBL" id="BAAACG010000013">
    <property type="protein sequence ID" value="GAA0744241.1"/>
    <property type="molecule type" value="Genomic_DNA"/>
</dbReference>
<keyword evidence="1" id="KW-1133">Transmembrane helix</keyword>